<dbReference type="AlphaFoldDB" id="A0A918VRZ1"/>
<sequence length="213" mass="24137">MKAKYSTLANQAAANAVRMFTHRVLLVESNFGANQQNQMAEKLRDQNFESLETTHSSEDLLQKVKLMSPDVLILSLVSLDESTLHQLVEINHANPLPVVVFATKHSPEFMQPVVEAGVSAYVVDDVKSHRLPVIIDLAIYRFNQMQSLCKALKETQTRLSDRKLIERAKGILMQQKNLNENEAYSQMRRSAMDNGQTMVDLSKRIIEVTNILK</sequence>
<dbReference type="Proteomes" id="UP000614811">
    <property type="component" value="Unassembled WGS sequence"/>
</dbReference>
<evidence type="ECO:0000259" key="2">
    <source>
        <dbReference type="PROSITE" id="PS50110"/>
    </source>
</evidence>
<dbReference type="SUPFAM" id="SSF52172">
    <property type="entry name" value="CheY-like"/>
    <property type="match status" value="1"/>
</dbReference>
<organism evidence="4 5">
    <name type="scientific">Arenicella chitinivorans</name>
    <dbReference type="NCBI Taxonomy" id="1329800"/>
    <lineage>
        <taxon>Bacteria</taxon>
        <taxon>Pseudomonadati</taxon>
        <taxon>Pseudomonadota</taxon>
        <taxon>Gammaproteobacteria</taxon>
        <taxon>Arenicellales</taxon>
        <taxon>Arenicellaceae</taxon>
        <taxon>Arenicella</taxon>
    </lineage>
</organism>
<comment type="caution">
    <text evidence="4">The sequence shown here is derived from an EMBL/GenBank/DDBJ whole genome shotgun (WGS) entry which is preliminary data.</text>
</comment>
<dbReference type="PIRSF" id="PIRSF036382">
    <property type="entry name" value="RR_antiterm"/>
    <property type="match status" value="1"/>
</dbReference>
<name>A0A918VRZ1_9GAMM</name>
<evidence type="ECO:0000313" key="5">
    <source>
        <dbReference type="Proteomes" id="UP000614811"/>
    </source>
</evidence>
<dbReference type="EMBL" id="BMXA01000007">
    <property type="protein sequence ID" value="GHA19273.1"/>
    <property type="molecule type" value="Genomic_DNA"/>
</dbReference>
<dbReference type="RefSeq" id="WP_189402658.1">
    <property type="nucleotide sequence ID" value="NZ_BMXA01000007.1"/>
</dbReference>
<accession>A0A918VRZ1</accession>
<reference evidence="4" key="2">
    <citation type="submission" date="2020-09" db="EMBL/GenBank/DDBJ databases">
        <authorList>
            <person name="Sun Q."/>
            <person name="Kim S."/>
        </authorList>
    </citation>
    <scope>NUCLEOTIDE SEQUENCE</scope>
    <source>
        <strain evidence="4">KCTC 12711</strain>
    </source>
</reference>
<dbReference type="InterPro" id="IPR001789">
    <property type="entry name" value="Sig_transdc_resp-reg_receiver"/>
</dbReference>
<evidence type="ECO:0000313" key="4">
    <source>
        <dbReference type="EMBL" id="GHA19273.1"/>
    </source>
</evidence>
<dbReference type="InterPro" id="IPR005561">
    <property type="entry name" value="ANTAR"/>
</dbReference>
<dbReference type="GO" id="GO:0003723">
    <property type="term" value="F:RNA binding"/>
    <property type="evidence" value="ECO:0007669"/>
    <property type="project" value="InterPro"/>
</dbReference>
<dbReference type="PROSITE" id="PS50921">
    <property type="entry name" value="ANTAR"/>
    <property type="match status" value="1"/>
</dbReference>
<comment type="caution">
    <text evidence="1">Lacks conserved residue(s) required for the propagation of feature annotation.</text>
</comment>
<keyword evidence="5" id="KW-1185">Reference proteome</keyword>
<protein>
    <submittedName>
        <fullName evidence="4">Transcriptional regulator</fullName>
    </submittedName>
</protein>
<dbReference type="Gene3D" id="1.10.10.10">
    <property type="entry name" value="Winged helix-like DNA-binding domain superfamily/Winged helix DNA-binding domain"/>
    <property type="match status" value="1"/>
</dbReference>
<dbReference type="InterPro" id="IPR036388">
    <property type="entry name" value="WH-like_DNA-bd_sf"/>
</dbReference>
<evidence type="ECO:0000256" key="1">
    <source>
        <dbReference type="PROSITE-ProRule" id="PRU00169"/>
    </source>
</evidence>
<dbReference type="GO" id="GO:0000160">
    <property type="term" value="P:phosphorelay signal transduction system"/>
    <property type="evidence" value="ECO:0007669"/>
    <property type="project" value="InterPro"/>
</dbReference>
<dbReference type="InterPro" id="IPR011006">
    <property type="entry name" value="CheY-like_superfamily"/>
</dbReference>
<evidence type="ECO:0000259" key="3">
    <source>
        <dbReference type="PROSITE" id="PS50921"/>
    </source>
</evidence>
<dbReference type="Pfam" id="PF03861">
    <property type="entry name" value="ANTAR"/>
    <property type="match status" value="1"/>
</dbReference>
<dbReference type="InterPro" id="IPR008327">
    <property type="entry name" value="Sig_transdc_resp-reg_antiterm"/>
</dbReference>
<proteinExistence type="predicted"/>
<gene>
    <name evidence="4" type="primary">nasT</name>
    <name evidence="4" type="ORF">GCM10008090_31360</name>
</gene>
<dbReference type="Gene3D" id="3.40.50.2300">
    <property type="match status" value="1"/>
</dbReference>
<feature type="domain" description="ANTAR" evidence="3">
    <location>
        <begin position="145"/>
        <end position="206"/>
    </location>
</feature>
<feature type="domain" description="Response regulatory" evidence="2">
    <location>
        <begin position="23"/>
        <end position="139"/>
    </location>
</feature>
<dbReference type="PROSITE" id="PS50110">
    <property type="entry name" value="RESPONSE_REGULATORY"/>
    <property type="match status" value="1"/>
</dbReference>
<dbReference type="SMART" id="SM01012">
    <property type="entry name" value="ANTAR"/>
    <property type="match status" value="1"/>
</dbReference>
<reference evidence="4" key="1">
    <citation type="journal article" date="2014" name="Int. J. Syst. Evol. Microbiol.">
        <title>Complete genome sequence of Corynebacterium casei LMG S-19264T (=DSM 44701T), isolated from a smear-ripened cheese.</title>
        <authorList>
            <consortium name="US DOE Joint Genome Institute (JGI-PGF)"/>
            <person name="Walter F."/>
            <person name="Albersmeier A."/>
            <person name="Kalinowski J."/>
            <person name="Ruckert C."/>
        </authorList>
    </citation>
    <scope>NUCLEOTIDE SEQUENCE</scope>
    <source>
        <strain evidence="4">KCTC 12711</strain>
    </source>
</reference>